<keyword evidence="10 11" id="KW-0784">Thiamine biosynthesis</keyword>
<evidence type="ECO:0000256" key="9">
    <source>
        <dbReference type="ARBA" id="ARBA00022842"/>
    </source>
</evidence>
<dbReference type="EMBL" id="CP071527">
    <property type="protein sequence ID" value="USQ13228.1"/>
    <property type="molecule type" value="Genomic_DNA"/>
</dbReference>
<name>A0ABY4Y6G5_9GAMM</name>
<dbReference type="EC" id="2.7.1.50" evidence="11"/>
<dbReference type="RefSeq" id="WP_252579530.1">
    <property type="nucleotide sequence ID" value="NZ_CP071527.1"/>
</dbReference>
<evidence type="ECO:0000256" key="6">
    <source>
        <dbReference type="ARBA" id="ARBA00022741"/>
    </source>
</evidence>
<keyword evidence="8 11" id="KW-0067">ATP-binding</keyword>
<dbReference type="NCBIfam" id="TIGR00694">
    <property type="entry name" value="thiM"/>
    <property type="match status" value="1"/>
</dbReference>
<evidence type="ECO:0000256" key="5">
    <source>
        <dbReference type="ARBA" id="ARBA00022723"/>
    </source>
</evidence>
<gene>
    <name evidence="11 12" type="primary">thiM</name>
    <name evidence="12" type="ORF">J2N86_11085</name>
</gene>
<feature type="binding site" evidence="11">
    <location>
        <position position="44"/>
    </location>
    <ligand>
        <name>substrate</name>
    </ligand>
</feature>
<keyword evidence="9 11" id="KW-0460">Magnesium</keyword>
<evidence type="ECO:0000256" key="1">
    <source>
        <dbReference type="ARBA" id="ARBA00001771"/>
    </source>
</evidence>
<dbReference type="NCBIfam" id="NF006830">
    <property type="entry name" value="PRK09355.1"/>
    <property type="match status" value="1"/>
</dbReference>
<comment type="cofactor">
    <cofactor evidence="2 11">
        <name>Mg(2+)</name>
        <dbReference type="ChEBI" id="CHEBI:18420"/>
    </cofactor>
</comment>
<dbReference type="PANTHER" id="PTHR20858:SF17">
    <property type="entry name" value="HYDROXYMETHYLPYRIMIDINE_PHOSPHOMETHYLPYRIMIDINE KINASE THI20-RELATED"/>
    <property type="match status" value="1"/>
</dbReference>
<evidence type="ECO:0000256" key="3">
    <source>
        <dbReference type="ARBA" id="ARBA00004868"/>
    </source>
</evidence>
<comment type="pathway">
    <text evidence="3 11">Cofactor biosynthesis; thiamine diphosphate biosynthesis; 4-methyl-5-(2-phosphoethyl)-thiazole from 5-(2-hydroxyethyl)-4-methylthiazole: step 1/1.</text>
</comment>
<dbReference type="InterPro" id="IPR029056">
    <property type="entry name" value="Ribokinase-like"/>
</dbReference>
<evidence type="ECO:0000256" key="10">
    <source>
        <dbReference type="ARBA" id="ARBA00022977"/>
    </source>
</evidence>
<evidence type="ECO:0000256" key="4">
    <source>
        <dbReference type="ARBA" id="ARBA00022679"/>
    </source>
</evidence>
<keyword evidence="6 11" id="KW-0547">Nucleotide-binding</keyword>
<comment type="catalytic activity">
    <reaction evidence="1 11">
        <text>5-(2-hydroxyethyl)-4-methylthiazole + ATP = 4-methyl-5-(2-phosphooxyethyl)-thiazole + ADP + H(+)</text>
        <dbReference type="Rhea" id="RHEA:24212"/>
        <dbReference type="ChEBI" id="CHEBI:15378"/>
        <dbReference type="ChEBI" id="CHEBI:17957"/>
        <dbReference type="ChEBI" id="CHEBI:30616"/>
        <dbReference type="ChEBI" id="CHEBI:58296"/>
        <dbReference type="ChEBI" id="CHEBI:456216"/>
        <dbReference type="EC" id="2.7.1.50"/>
    </reaction>
</comment>
<feature type="binding site" evidence="11">
    <location>
        <position position="164"/>
    </location>
    <ligand>
        <name>ATP</name>
        <dbReference type="ChEBI" id="CHEBI:30616"/>
    </ligand>
</feature>
<keyword evidence="5 11" id="KW-0479">Metal-binding</keyword>
<feature type="binding site" evidence="11">
    <location>
        <position position="118"/>
    </location>
    <ligand>
        <name>ATP</name>
        <dbReference type="ChEBI" id="CHEBI:30616"/>
    </ligand>
</feature>
<dbReference type="InterPro" id="IPR000417">
    <property type="entry name" value="Hyethyz_kinase"/>
</dbReference>
<feature type="binding site" evidence="11">
    <location>
        <position position="191"/>
    </location>
    <ligand>
        <name>substrate</name>
    </ligand>
</feature>
<dbReference type="PRINTS" id="PR01099">
    <property type="entry name" value="HYETHTZKNASE"/>
</dbReference>
<comment type="similarity">
    <text evidence="11">Belongs to the Thz kinase family.</text>
</comment>
<keyword evidence="4 11" id="KW-0808">Transferase</keyword>
<dbReference type="GO" id="GO:0004417">
    <property type="term" value="F:hydroxyethylthiazole kinase activity"/>
    <property type="evidence" value="ECO:0007669"/>
    <property type="project" value="UniProtKB-EC"/>
</dbReference>
<evidence type="ECO:0000313" key="13">
    <source>
        <dbReference type="Proteomes" id="UP001057474"/>
    </source>
</evidence>
<keyword evidence="7 11" id="KW-0418">Kinase</keyword>
<evidence type="ECO:0000256" key="8">
    <source>
        <dbReference type="ARBA" id="ARBA00022840"/>
    </source>
</evidence>
<reference evidence="12" key="1">
    <citation type="submission" date="2021-03" db="EMBL/GenBank/DDBJ databases">
        <title>Legionella lytica PCM 2298.</title>
        <authorList>
            <person name="Koper P."/>
        </authorList>
    </citation>
    <scope>NUCLEOTIDE SEQUENCE</scope>
    <source>
        <strain evidence="12">PCM 2298</strain>
    </source>
</reference>
<dbReference type="PIRSF" id="PIRSF000513">
    <property type="entry name" value="Thz_kinase"/>
    <property type="match status" value="1"/>
</dbReference>
<sequence length="261" mass="28272">MINEIQSTLTQLRHVQPLVLCLTNYVTMDFMANALLALGAAPLMSESREEIEELVSISHALYINIGTLNDAFMARALFAAKIANYLNKPIVLDPVGAGASKLRTAAALELLPLAQVIRGNASEIISLAGENGATKGVESSDPVFKAMSSARTLAQQHHKIVVVSGPEDFITDGKQEEMLTFGSELMPRITGMGCTMTAVLSAFVASNPTMFQASVHATAYFSLCGQQTHQQTQVPGSFRQLFIDNLYQPNWDFFNQAIKGC</sequence>
<evidence type="ECO:0000313" key="12">
    <source>
        <dbReference type="EMBL" id="USQ13228.1"/>
    </source>
</evidence>
<organism evidence="12 13">
    <name type="scientific">Legionella lytica</name>
    <dbReference type="NCBI Taxonomy" id="96232"/>
    <lineage>
        <taxon>Bacteria</taxon>
        <taxon>Pseudomonadati</taxon>
        <taxon>Pseudomonadota</taxon>
        <taxon>Gammaproteobacteria</taxon>
        <taxon>Legionellales</taxon>
        <taxon>Legionellaceae</taxon>
        <taxon>Legionella</taxon>
    </lineage>
</organism>
<keyword evidence="13" id="KW-1185">Reference proteome</keyword>
<dbReference type="CDD" id="cd01170">
    <property type="entry name" value="THZ_kinase"/>
    <property type="match status" value="1"/>
</dbReference>
<proteinExistence type="inferred from homology"/>
<dbReference type="Gene3D" id="3.40.1190.20">
    <property type="match status" value="1"/>
</dbReference>
<dbReference type="PANTHER" id="PTHR20858">
    <property type="entry name" value="PHOSPHOMETHYLPYRIMIDINE KINASE"/>
    <property type="match status" value="1"/>
</dbReference>
<dbReference type="Pfam" id="PF02110">
    <property type="entry name" value="HK"/>
    <property type="match status" value="1"/>
</dbReference>
<dbReference type="HAMAP" id="MF_00228">
    <property type="entry name" value="Thz_kinase"/>
    <property type="match status" value="1"/>
</dbReference>
<evidence type="ECO:0000256" key="11">
    <source>
        <dbReference type="HAMAP-Rule" id="MF_00228"/>
    </source>
</evidence>
<comment type="function">
    <text evidence="11">Catalyzes the phosphorylation of the hydroxyl group of 4-methyl-5-beta-hydroxyethylthiazole (THZ).</text>
</comment>
<evidence type="ECO:0000256" key="2">
    <source>
        <dbReference type="ARBA" id="ARBA00001946"/>
    </source>
</evidence>
<protein>
    <recommendedName>
        <fullName evidence="11">Hydroxyethylthiazole kinase</fullName>
        <ecNumber evidence="11">2.7.1.50</ecNumber>
    </recommendedName>
    <alternativeName>
        <fullName evidence="11">4-methyl-5-beta-hydroxyethylthiazole kinase</fullName>
        <shortName evidence="11">TH kinase</shortName>
        <shortName evidence="11">Thz kinase</shortName>
    </alternativeName>
</protein>
<dbReference type="Proteomes" id="UP001057474">
    <property type="component" value="Chromosome"/>
</dbReference>
<evidence type="ECO:0000256" key="7">
    <source>
        <dbReference type="ARBA" id="ARBA00022777"/>
    </source>
</evidence>
<accession>A0ABY4Y6G5</accession>
<dbReference type="SUPFAM" id="SSF53613">
    <property type="entry name" value="Ribokinase-like"/>
    <property type="match status" value="1"/>
</dbReference>